<protein>
    <submittedName>
        <fullName evidence="3">Rhodanese-like domain-containing protein</fullName>
    </submittedName>
</protein>
<dbReference type="SMART" id="SM00450">
    <property type="entry name" value="RHOD"/>
    <property type="match status" value="1"/>
</dbReference>
<keyword evidence="1" id="KW-0472">Membrane</keyword>
<dbReference type="PANTHER" id="PTHR43031">
    <property type="entry name" value="FAD-DEPENDENT OXIDOREDUCTASE"/>
    <property type="match status" value="1"/>
</dbReference>
<feature type="domain" description="Rhodanese" evidence="2">
    <location>
        <begin position="50"/>
        <end position="141"/>
    </location>
</feature>
<dbReference type="InterPro" id="IPR050229">
    <property type="entry name" value="GlpE_sulfurtransferase"/>
</dbReference>
<sequence length="143" mass="15484">MQEVMEFVGNHTLMSVAWLGLLGAIIYSFFQSATSKVKSVSNHEATMLINKQDAVVIDVRTADEFKKGHIAGAHHIPLTQIQANNFTPIEKFKATPTIVVCETGMRSGTAGKAMVKAGFTPVYSLSGGMGEWTASKLPVTRKK</sequence>
<accession>A0A420ELK3</accession>
<reference evidence="3 4" key="1">
    <citation type="submission" date="2018-09" db="EMBL/GenBank/DDBJ databases">
        <authorList>
            <person name="Wang Z."/>
        </authorList>
    </citation>
    <scope>NUCLEOTIDE SEQUENCE [LARGE SCALE GENOMIC DNA]</scope>
    <source>
        <strain evidence="3 4">ALS 81</strain>
    </source>
</reference>
<comment type="caution">
    <text evidence="3">The sequence shown here is derived from an EMBL/GenBank/DDBJ whole genome shotgun (WGS) entry which is preliminary data.</text>
</comment>
<keyword evidence="1" id="KW-0812">Transmembrane</keyword>
<dbReference type="InterPro" id="IPR036873">
    <property type="entry name" value="Rhodanese-like_dom_sf"/>
</dbReference>
<evidence type="ECO:0000313" key="4">
    <source>
        <dbReference type="Proteomes" id="UP000286482"/>
    </source>
</evidence>
<name>A0A420ELK3_9ALTE</name>
<dbReference type="RefSeq" id="WP_120353289.1">
    <property type="nucleotide sequence ID" value="NZ_RAQO01000002.1"/>
</dbReference>
<keyword evidence="1" id="KW-1133">Transmembrane helix</keyword>
<dbReference type="SUPFAM" id="SSF52821">
    <property type="entry name" value="Rhodanese/Cell cycle control phosphatase"/>
    <property type="match status" value="1"/>
</dbReference>
<evidence type="ECO:0000259" key="2">
    <source>
        <dbReference type="PROSITE" id="PS50206"/>
    </source>
</evidence>
<dbReference type="InterPro" id="IPR001763">
    <property type="entry name" value="Rhodanese-like_dom"/>
</dbReference>
<evidence type="ECO:0000313" key="3">
    <source>
        <dbReference type="EMBL" id="RKF21486.1"/>
    </source>
</evidence>
<proteinExistence type="predicted"/>
<dbReference type="OrthoDB" id="9808735at2"/>
<dbReference type="Pfam" id="PF00581">
    <property type="entry name" value="Rhodanese"/>
    <property type="match status" value="1"/>
</dbReference>
<organism evidence="3 4">
    <name type="scientific">Alginatibacterium sediminis</name>
    <dbReference type="NCBI Taxonomy" id="2164068"/>
    <lineage>
        <taxon>Bacteria</taxon>
        <taxon>Pseudomonadati</taxon>
        <taxon>Pseudomonadota</taxon>
        <taxon>Gammaproteobacteria</taxon>
        <taxon>Alteromonadales</taxon>
        <taxon>Alteromonadaceae</taxon>
        <taxon>Alginatibacterium</taxon>
    </lineage>
</organism>
<dbReference type="EMBL" id="RAQO01000002">
    <property type="protein sequence ID" value="RKF21486.1"/>
    <property type="molecule type" value="Genomic_DNA"/>
</dbReference>
<dbReference type="Proteomes" id="UP000286482">
    <property type="component" value="Unassembled WGS sequence"/>
</dbReference>
<dbReference type="PROSITE" id="PS50206">
    <property type="entry name" value="RHODANESE_3"/>
    <property type="match status" value="1"/>
</dbReference>
<gene>
    <name evidence="3" type="ORF">DBZ36_02220</name>
</gene>
<dbReference type="PANTHER" id="PTHR43031:SF18">
    <property type="entry name" value="RHODANESE-RELATED SULFURTRANSFERASES"/>
    <property type="match status" value="1"/>
</dbReference>
<feature type="transmembrane region" description="Helical" evidence="1">
    <location>
        <begin position="12"/>
        <end position="30"/>
    </location>
</feature>
<dbReference type="Gene3D" id="3.40.250.10">
    <property type="entry name" value="Rhodanese-like domain"/>
    <property type="match status" value="1"/>
</dbReference>
<dbReference type="CDD" id="cd00158">
    <property type="entry name" value="RHOD"/>
    <property type="match status" value="1"/>
</dbReference>
<dbReference type="AlphaFoldDB" id="A0A420ELK3"/>
<keyword evidence="4" id="KW-1185">Reference proteome</keyword>
<evidence type="ECO:0000256" key="1">
    <source>
        <dbReference type="SAM" id="Phobius"/>
    </source>
</evidence>